<dbReference type="Proteomes" id="UP000316416">
    <property type="component" value="Chromosome"/>
</dbReference>
<keyword evidence="2" id="KW-0732">Signal</keyword>
<dbReference type="Gene3D" id="3.40.190.10">
    <property type="entry name" value="Periplasmic binding protein-like II"/>
    <property type="match status" value="2"/>
</dbReference>
<accession>A0ABX6VG66</accession>
<dbReference type="InterPro" id="IPR001638">
    <property type="entry name" value="Solute-binding_3/MltF_N"/>
</dbReference>
<dbReference type="EMBL" id="CP045503">
    <property type="protein sequence ID" value="QPG60395.1"/>
    <property type="molecule type" value="Genomic_DNA"/>
</dbReference>
<sequence length="248" mass="27899">MALLLLLSLSTNAETLTIASSEGPPHTINDIHHGIDLDIVEAVLMRLGYDVDYQFMGLKRAQHELKMGHVDVTAPTFMQSDIEGSFTSAPIVQYQPMVFSLKSSKLTPISILDMQGHSVATFQGAPGYFGADFIELAKGKQYKEITDMAAIPELLAKARYDFAVLDKYIFYYFYRLNDKSRDVSIFTEHRLIPAVAASASFHDAAIRDAFNNELPEFLNSEECKQIFERYLGSALLSLEPNRQELRFN</sequence>
<dbReference type="Pfam" id="PF00497">
    <property type="entry name" value="SBP_bac_3"/>
    <property type="match status" value="1"/>
</dbReference>
<gene>
    <name evidence="4" type="ORF">FM038_008070</name>
</gene>
<organism evidence="4 5">
    <name type="scientific">Shewanella eurypsychrophilus</name>
    <dbReference type="NCBI Taxonomy" id="2593656"/>
    <lineage>
        <taxon>Bacteria</taxon>
        <taxon>Pseudomonadati</taxon>
        <taxon>Pseudomonadota</taxon>
        <taxon>Gammaproteobacteria</taxon>
        <taxon>Alteromonadales</taxon>
        <taxon>Shewanellaceae</taxon>
        <taxon>Shewanella</taxon>
    </lineage>
</organism>
<evidence type="ECO:0000313" key="4">
    <source>
        <dbReference type="EMBL" id="QPG60395.1"/>
    </source>
</evidence>
<evidence type="ECO:0000313" key="5">
    <source>
        <dbReference type="Proteomes" id="UP000316416"/>
    </source>
</evidence>
<dbReference type="PANTHER" id="PTHR35936">
    <property type="entry name" value="MEMBRANE-BOUND LYTIC MUREIN TRANSGLYCOSYLASE F"/>
    <property type="match status" value="1"/>
</dbReference>
<name>A0ABX6VG66_9GAMM</name>
<evidence type="ECO:0000259" key="3">
    <source>
        <dbReference type="Pfam" id="PF00497"/>
    </source>
</evidence>
<protein>
    <submittedName>
        <fullName evidence="4">Transporter substrate-binding domain-containing protein</fullName>
    </submittedName>
</protein>
<keyword evidence="5" id="KW-1185">Reference proteome</keyword>
<dbReference type="SUPFAM" id="SSF53850">
    <property type="entry name" value="Periplasmic binding protein-like II"/>
    <property type="match status" value="1"/>
</dbReference>
<reference evidence="4" key="1">
    <citation type="submission" date="2021-07" db="EMBL/GenBank/DDBJ databases">
        <title>Shewanella sp. YLB-07 whole genome sequence.</title>
        <authorList>
            <person name="Yu L."/>
        </authorList>
    </citation>
    <scope>NUCLEOTIDE SEQUENCE</scope>
    <source>
        <strain evidence="4">YLB-08</strain>
    </source>
</reference>
<comment type="similarity">
    <text evidence="1">Belongs to the bacterial solute-binding protein 3 family.</text>
</comment>
<feature type="domain" description="Solute-binding protein family 3/N-terminal" evidence="3">
    <location>
        <begin position="24"/>
        <end position="232"/>
    </location>
</feature>
<dbReference type="PANTHER" id="PTHR35936:SF25">
    <property type="entry name" value="ABC TRANSPORTER SUBSTRATE-BINDING PROTEIN"/>
    <property type="match status" value="1"/>
</dbReference>
<evidence type="ECO:0000256" key="1">
    <source>
        <dbReference type="ARBA" id="ARBA00010333"/>
    </source>
</evidence>
<proteinExistence type="inferred from homology"/>
<evidence type="ECO:0000256" key="2">
    <source>
        <dbReference type="ARBA" id="ARBA00022729"/>
    </source>
</evidence>